<gene>
    <name evidence="6" type="ORF">CWI39_1129p0010</name>
</gene>
<dbReference type="GO" id="GO:0055029">
    <property type="term" value="C:nuclear DNA-directed RNA polymerase complex"/>
    <property type="evidence" value="ECO:0007669"/>
    <property type="project" value="UniProtKB-ARBA"/>
</dbReference>
<comment type="caution">
    <text evidence="6">The sequence shown here is derived from an EMBL/GenBank/DDBJ whole genome shotgun (WGS) entry which is preliminary data.</text>
</comment>
<feature type="domain" description="DNA-directed RNA polymerase RpoA/D/Rpb3-type" evidence="5">
    <location>
        <begin position="36"/>
        <end position="296"/>
    </location>
</feature>
<dbReference type="InterPro" id="IPR036603">
    <property type="entry name" value="RBP11-like"/>
</dbReference>
<dbReference type="PANTHER" id="PTHR11800">
    <property type="entry name" value="DNA-DIRECTED RNA POLYMERASE"/>
    <property type="match status" value="1"/>
</dbReference>
<evidence type="ECO:0000256" key="1">
    <source>
        <dbReference type="ARBA" id="ARBA00022478"/>
    </source>
</evidence>
<accession>A0A4Q9L5R0</accession>
<dbReference type="SUPFAM" id="SSF55257">
    <property type="entry name" value="RBP11-like subunits of RNA polymerase"/>
    <property type="match status" value="1"/>
</dbReference>
<dbReference type="AlphaFoldDB" id="A0A4Q9L5R0"/>
<keyword evidence="2" id="KW-0804">Transcription</keyword>
<dbReference type="CDD" id="cd07032">
    <property type="entry name" value="RNAP_I_II_AC40"/>
    <property type="match status" value="1"/>
</dbReference>
<dbReference type="Gene3D" id="2.170.120.12">
    <property type="entry name" value="DNA-directed RNA polymerase, insert domain"/>
    <property type="match status" value="1"/>
</dbReference>
<dbReference type="InterPro" id="IPR011263">
    <property type="entry name" value="DNA-dir_RNA_pol_RpoA/D/Rpb3"/>
</dbReference>
<dbReference type="GO" id="GO:0003899">
    <property type="term" value="F:DNA-directed RNA polymerase activity"/>
    <property type="evidence" value="ECO:0007669"/>
    <property type="project" value="InterPro"/>
</dbReference>
<name>A0A4Q9L5R0_9MICR</name>
<dbReference type="Gene3D" id="3.30.1360.10">
    <property type="entry name" value="RNA polymerase, RBP11-like subunit"/>
    <property type="match status" value="1"/>
</dbReference>
<reference evidence="6 7" key="1">
    <citation type="submission" date="2017-12" db="EMBL/GenBank/DDBJ databases">
        <authorList>
            <person name="Pombert J.-F."/>
            <person name="Haag K.L."/>
            <person name="Ebert D."/>
        </authorList>
    </citation>
    <scope>NUCLEOTIDE SEQUENCE [LARGE SCALE GENOMIC DNA]</scope>
    <source>
        <strain evidence="6">IL-BN-2</strain>
    </source>
</reference>
<evidence type="ECO:0000313" key="7">
    <source>
        <dbReference type="Proteomes" id="UP000293045"/>
    </source>
</evidence>
<dbReference type="InterPro" id="IPR033901">
    <property type="entry name" value="RNAPI/III_AC40"/>
</dbReference>
<dbReference type="HAMAP" id="MF_00320">
    <property type="entry name" value="RNApol_arch_Rpo3"/>
    <property type="match status" value="1"/>
</dbReference>
<dbReference type="EMBL" id="PIXR01001129">
    <property type="protein sequence ID" value="TBU02566.1"/>
    <property type="molecule type" value="Genomic_DNA"/>
</dbReference>
<dbReference type="SMART" id="SM00662">
    <property type="entry name" value="RPOLD"/>
    <property type="match status" value="1"/>
</dbReference>
<dbReference type="GO" id="GO:0046983">
    <property type="term" value="F:protein dimerization activity"/>
    <property type="evidence" value="ECO:0007669"/>
    <property type="project" value="InterPro"/>
</dbReference>
<dbReference type="Pfam" id="PF01193">
    <property type="entry name" value="RNA_pol_L"/>
    <property type="match status" value="1"/>
</dbReference>
<dbReference type="InterPro" id="IPR022842">
    <property type="entry name" value="RNAP_Rpo3/Rpb3/RPAC1"/>
</dbReference>
<protein>
    <submittedName>
        <fullName evidence="6">Subunit RPAC1 of DNA-directed RNA polymerases I and III</fullName>
    </submittedName>
</protein>
<dbReference type="GO" id="GO:0006351">
    <property type="term" value="P:DNA-templated transcription"/>
    <property type="evidence" value="ECO:0007669"/>
    <property type="project" value="InterPro"/>
</dbReference>
<dbReference type="SUPFAM" id="SSF56553">
    <property type="entry name" value="Insert subdomain of RNA polymerase alpha subunit"/>
    <property type="match status" value="1"/>
</dbReference>
<keyword evidence="4" id="KW-0175">Coiled coil</keyword>
<comment type="similarity">
    <text evidence="3">Belongs to the archaeal Rpo3/eukaryotic RPB3 RNA polymerase subunit family.</text>
</comment>
<dbReference type="VEuPathDB" id="MicrosporidiaDB:CWI36_0266p0020"/>
<dbReference type="InterPro" id="IPR036643">
    <property type="entry name" value="RNApol_insert_sf"/>
</dbReference>
<sequence length="303" mass="35172">MYTNEGLIEEFENEKKTLNDVLNELEIEIIEKKDNIMIFDIKNVDCSIVNGIRRIIMSEIPTIAAEKIFMNQNTGALPDETLAQRIGLIPLHFDPDLLDFVANDVEEKNTLIFTLKIKNNQKEIKTVYSDDLVWIPKGEQKSTFKNNEPVFLKRVPITKLSCGQELDLEIYCQKNIGKVHAKWSPVSLASYRLMPKILLLDDFYDQEALKLQNCFSKGVIGIEEVDGRLKAFVQNPRLESMSREVLRHKEFDNRIYLGRVFQHYIFTIESIFIDPLSLLKKALLIFYQKCQHLKGEIDKCLIN</sequence>
<keyword evidence="1 6" id="KW-0240">DNA-directed RNA polymerase</keyword>
<dbReference type="GO" id="GO:0005736">
    <property type="term" value="C:RNA polymerase I complex"/>
    <property type="evidence" value="ECO:0007669"/>
    <property type="project" value="TreeGrafter"/>
</dbReference>
<organism evidence="6 7">
    <name type="scientific">Hamiltosporidium magnivora</name>
    <dbReference type="NCBI Taxonomy" id="148818"/>
    <lineage>
        <taxon>Eukaryota</taxon>
        <taxon>Fungi</taxon>
        <taxon>Fungi incertae sedis</taxon>
        <taxon>Microsporidia</taxon>
        <taxon>Dubosqiidae</taxon>
        <taxon>Hamiltosporidium</taxon>
    </lineage>
</organism>
<dbReference type="InterPro" id="IPR050518">
    <property type="entry name" value="Rpo3/RPB3_RNA_Pol_subunit"/>
</dbReference>
<dbReference type="Pfam" id="PF01000">
    <property type="entry name" value="RNA_pol_A_bac"/>
    <property type="match status" value="1"/>
</dbReference>
<evidence type="ECO:0000256" key="3">
    <source>
        <dbReference type="ARBA" id="ARBA00025804"/>
    </source>
</evidence>
<dbReference type="VEuPathDB" id="MicrosporidiaDB:CWI39_1129p0010"/>
<dbReference type="Proteomes" id="UP000293045">
    <property type="component" value="Unassembled WGS sequence"/>
</dbReference>
<proteinExistence type="inferred from homology"/>
<dbReference type="GO" id="GO:0005666">
    <property type="term" value="C:RNA polymerase III complex"/>
    <property type="evidence" value="ECO:0007669"/>
    <property type="project" value="TreeGrafter"/>
</dbReference>
<dbReference type="PANTHER" id="PTHR11800:SF13">
    <property type="entry name" value="DNA-DIRECTED RNA POLYMERASES I AND III SUBUNIT RPAC1"/>
    <property type="match status" value="1"/>
</dbReference>
<dbReference type="InterPro" id="IPR011262">
    <property type="entry name" value="DNA-dir_RNA_pol_insert"/>
</dbReference>
<evidence type="ECO:0000259" key="5">
    <source>
        <dbReference type="SMART" id="SM00662"/>
    </source>
</evidence>
<evidence type="ECO:0000256" key="2">
    <source>
        <dbReference type="ARBA" id="ARBA00023163"/>
    </source>
</evidence>
<evidence type="ECO:0000256" key="4">
    <source>
        <dbReference type="SAM" id="Coils"/>
    </source>
</evidence>
<feature type="coiled-coil region" evidence="4">
    <location>
        <begin position="4"/>
        <end position="35"/>
    </location>
</feature>
<evidence type="ECO:0000313" key="6">
    <source>
        <dbReference type="EMBL" id="TBU02566.1"/>
    </source>
</evidence>